<evidence type="ECO:0000313" key="4">
    <source>
        <dbReference type="Proteomes" id="UP000262832"/>
    </source>
</evidence>
<dbReference type="Pfam" id="PF17963">
    <property type="entry name" value="Big_9"/>
    <property type="match status" value="5"/>
</dbReference>
<organism evidence="3 4">
    <name type="scientific">Vibrio alfacsensis</name>
    <dbReference type="NCBI Taxonomy" id="1074311"/>
    <lineage>
        <taxon>Bacteria</taxon>
        <taxon>Pseudomonadati</taxon>
        <taxon>Pseudomonadota</taxon>
        <taxon>Gammaproteobacteria</taxon>
        <taxon>Vibrionales</taxon>
        <taxon>Vibrionaceae</taxon>
        <taxon>Vibrio</taxon>
    </lineage>
</organism>
<name>A0ABN5PG20_9VIBR</name>
<feature type="domain" description="Cadherin" evidence="2">
    <location>
        <begin position="371"/>
        <end position="444"/>
    </location>
</feature>
<dbReference type="Gene3D" id="2.60.40.3440">
    <property type="match status" value="5"/>
</dbReference>
<evidence type="ECO:0000256" key="1">
    <source>
        <dbReference type="SAM" id="MobiDB-lite"/>
    </source>
</evidence>
<feature type="region of interest" description="Disordered" evidence="1">
    <location>
        <begin position="1107"/>
        <end position="1138"/>
    </location>
</feature>
<protein>
    <submittedName>
        <fullName evidence="3">Tandem-95 repeat protein</fullName>
    </submittedName>
</protein>
<dbReference type="Gene3D" id="3.10.20.90">
    <property type="entry name" value="Phosphatidylinositol 3-kinase Catalytic Subunit, Chain A, domain 1"/>
    <property type="match status" value="8"/>
</dbReference>
<feature type="domain" description="Cadherin" evidence="2">
    <location>
        <begin position="471"/>
        <end position="544"/>
    </location>
</feature>
<dbReference type="NCBIfam" id="TIGR01965">
    <property type="entry name" value="VCBS_repeat"/>
    <property type="match status" value="5"/>
</dbReference>
<proteinExistence type="predicted"/>
<feature type="domain" description="Cadherin" evidence="2">
    <location>
        <begin position="271"/>
        <end position="344"/>
    </location>
</feature>
<dbReference type="Proteomes" id="UP000262832">
    <property type="component" value="Chromosome I"/>
</dbReference>
<keyword evidence="4" id="KW-1185">Reference proteome</keyword>
<dbReference type="NCBIfam" id="NF012211">
    <property type="entry name" value="tand_rpt_95"/>
    <property type="match status" value="5"/>
</dbReference>
<feature type="domain" description="Cadherin" evidence="2">
    <location>
        <begin position="571"/>
        <end position="644"/>
    </location>
</feature>
<dbReference type="PANTHER" id="PTHR45739:SF12">
    <property type="entry name" value="CHONDROITIN SULFATE PROTEOGLYCAN 4-LIKE ISOFORM X2"/>
    <property type="match status" value="1"/>
</dbReference>
<evidence type="ECO:0000259" key="2">
    <source>
        <dbReference type="SMART" id="SM00112"/>
    </source>
</evidence>
<evidence type="ECO:0000313" key="3">
    <source>
        <dbReference type="EMBL" id="AXY01014.1"/>
    </source>
</evidence>
<dbReference type="SMART" id="SM00112">
    <property type="entry name" value="CA"/>
    <property type="match status" value="5"/>
</dbReference>
<sequence>MENTALVSLSGRLVVIGLDGELKVLNDGQQPLPGEVVIAKNDADSERVQLQLVNEDGIQDISDDVAQIIGALEQGQDPTLIGDEFAPAAGESNGSSLQASGTIDRIGAELLADTGFETNGLQALGLSQTQSLTLLEQFNNFSQIPVELNSRPIGANLEVVTDEDTPVSGKLTANDEDGDALTFNKTTDPTNGSVTVGAEGNWTYTPNDDYHGSDSFTVEVSDGQGGTDTITVNIGVTPVNDAPNIVDGNGAPLGDDVSVETSEDTPVSGKLNAADIDGDALTFNKTTDPTNGSVTVGAEGNWTYTPNDDYHGSDSFTVEVSDGQGGTDTITVNIGVTPVNDAPNIVDGNGAPLGDDVSIETSEDTPVSGKLNAADIDGDALTFNKTTDPTNGSVTVDADGNWTYTPNDDYHGSDSFTVEVSDGQGGTDTITVNIGVTPVNDAPNIVDGNGAPLGDDVSVETSEDTPVSGKLNAADIDGDALTFNKTTDPTNGSVTVDADGNWTYTPNDDYHGSDSFTVEVSDGQGGTDTITVNIGVTPVNDAPNIVDGNGAPLGDDVSVETSEDTPVSGKLNAADVDGDALTFNKTSDPTNGSVTVDADGNWTYTPNDDYHGSDSFTVEVSDGQGGTDTITVNIGVTPVNDAPEVTITQVENFVEDSGAADGSLVAKFETFDEDGDPVSVTLSDTVNYRIEGDTVVLTEAGAALVNSGQELPAFSLTPNDGKVDGEPASADLSVTAVNDAPEVTITQVENFVEDSGAADGSLVAKFETFDEDGDPVSVTLSDTVNYRIEGDTVVLTEAGAALVNSGQELPAFSLTPNDGKVDGEPASADPSVTAVNDAPEVTITQVENFVEDSGAADGSLVAKFETFDEDGDPVSVTLSDTVNYRIEGDTVVLTEAGAALVNSGQELPAFSLTPNDGKVDGEPASADPSVTAVNDAPEVTITQVENFVEDSDAADGSLVAKFETFDEDGDPVSVTLSDTENYRIEGDTVVLTEAGAALVNSGQELPAFSLTPNDGKVDGEPASADPSVTAVNDAPEVTITQVENFVEDSDAADGSLVAKFETFDEDGDPVSVTLSDTVNYRIEGDTVVLTEAGAALVNSGQELPAFSSDTKRWKSGWGTSECRPERNRSQRRARSDHHQVENFVEDSGAADGSLVAKFETFDEDGDPVSVTLSDTVNYRIEGDTVVLTEAGAALVNSGQELPAFSLTPNDGKVDGEPASADPSVTAVNDAPEVTITQVENFVEDSGAADGSLVAKFETFDEDGDPVSVTLSDTVNYRIEGDTVVLTEAGAALVNSGQELPAFSLTPNDGKVDGEPASADPSVTAVNDAPEVTITQVENFVEDSGAADGSLVAKFETFDEDGDPVSVTLSDTVNYRIEGDTVVLTEAGAALVNSGQELPAFSLTPNDGKWMANQRVPTQA</sequence>
<dbReference type="InterPro" id="IPR051561">
    <property type="entry name" value="FRAS1_ECM"/>
</dbReference>
<dbReference type="EMBL" id="CP032093">
    <property type="protein sequence ID" value="AXY01014.1"/>
    <property type="molecule type" value="Genomic_DNA"/>
</dbReference>
<dbReference type="InterPro" id="IPR002126">
    <property type="entry name" value="Cadherin-like_dom"/>
</dbReference>
<reference evidence="3 4" key="1">
    <citation type="submission" date="2018-08" db="EMBL/GenBank/DDBJ databases">
        <title>Genomic taxonomy of the Vibrionaceae family.</title>
        <authorList>
            <person name="Gomez-Gil B."/>
            <person name="Tanaka M."/>
            <person name="Sawabe T."/>
            <person name="Enciso-Ibarra K."/>
        </authorList>
    </citation>
    <scope>NUCLEOTIDE SEQUENCE [LARGE SCALE GENOMIC DNA]</scope>
    <source>
        <strain evidence="3 4">CAIM 1831</strain>
    </source>
</reference>
<dbReference type="InterPro" id="IPR010221">
    <property type="entry name" value="VCBS_dom"/>
</dbReference>
<gene>
    <name evidence="3" type="ORF">D1115_06985</name>
</gene>
<accession>A0ABN5PG20</accession>
<dbReference type="PANTHER" id="PTHR45739">
    <property type="entry name" value="MATRIX PROTEIN, PUTATIVE-RELATED"/>
    <property type="match status" value="1"/>
</dbReference>
<feature type="domain" description="Cadherin" evidence="2">
    <location>
        <begin position="171"/>
        <end position="244"/>
    </location>
</feature>